<evidence type="ECO:0000256" key="15">
    <source>
        <dbReference type="SAM" id="MobiDB-lite"/>
    </source>
</evidence>
<dbReference type="PANTHER" id="PTHR16631:SF17">
    <property type="entry name" value="GLUCAN ENDO-1,3-BETA-GLUCOSIDASE BTGC"/>
    <property type="match status" value="1"/>
</dbReference>
<evidence type="ECO:0000256" key="2">
    <source>
        <dbReference type="ARBA" id="ARBA00004401"/>
    </source>
</evidence>
<feature type="compositionally biased region" description="Low complexity" evidence="15">
    <location>
        <begin position="179"/>
        <end position="195"/>
    </location>
</feature>
<keyword evidence="6 17" id="KW-0378">Hydrolase</keyword>
<evidence type="ECO:0000256" key="8">
    <source>
        <dbReference type="ARBA" id="ARBA00023180"/>
    </source>
</evidence>
<dbReference type="SUPFAM" id="SSF51445">
    <property type="entry name" value="(Trans)glycosidases"/>
    <property type="match status" value="1"/>
</dbReference>
<dbReference type="GeneID" id="33557538"/>
<dbReference type="GO" id="GO:0005576">
    <property type="term" value="C:extracellular region"/>
    <property type="evidence" value="ECO:0007669"/>
    <property type="project" value="TreeGrafter"/>
</dbReference>
<feature type="compositionally biased region" description="Polar residues" evidence="15">
    <location>
        <begin position="51"/>
        <end position="65"/>
    </location>
</feature>
<keyword evidence="11" id="KW-0624">Polysaccharide degradation</keyword>
<proteinExistence type="inferred from homology"/>
<reference evidence="17 18" key="1">
    <citation type="submission" date="2017-03" db="EMBL/GenBank/DDBJ databases">
        <title>Widespread Adenine N6-methylation of Active Genes in Fungi.</title>
        <authorList>
            <consortium name="DOE Joint Genome Institute"/>
            <person name="Mondo S.J."/>
            <person name="Dannebaum R.O."/>
            <person name="Kuo R.C."/>
            <person name="Louie K.B."/>
            <person name="Bewick A.J."/>
            <person name="Labutti K."/>
            <person name="Haridas S."/>
            <person name="Kuo A."/>
            <person name="Salamov A."/>
            <person name="Ahrendt S.R."/>
            <person name="Lau R."/>
            <person name="Bowen B.P."/>
            <person name="Lipzen A."/>
            <person name="Sullivan W."/>
            <person name="Andreopoulos W.B."/>
            <person name="Clum A."/>
            <person name="Lindquist E."/>
            <person name="Daum C."/>
            <person name="Northen T.R."/>
            <person name="Ramamoorthy G."/>
            <person name="Schmitz R.J."/>
            <person name="Gryganskyi A."/>
            <person name="Culley D."/>
            <person name="Magnuson J."/>
            <person name="James T.Y."/>
            <person name="O'Malley M.A."/>
            <person name="Stajich J.E."/>
            <person name="Spatafora J.W."/>
            <person name="Visel A."/>
            <person name="Grigoriev I.V."/>
        </authorList>
    </citation>
    <scope>NUCLEOTIDE SEQUENCE [LARGE SCALE GENOMIC DNA]</scope>
    <source>
        <strain evidence="17 18">NRRL Y-17943</strain>
    </source>
</reference>
<keyword evidence="16" id="KW-0812">Transmembrane</keyword>
<feature type="transmembrane region" description="Helical" evidence="16">
    <location>
        <begin position="151"/>
        <end position="170"/>
    </location>
</feature>
<dbReference type="Proteomes" id="UP000193218">
    <property type="component" value="Unassembled WGS sequence"/>
</dbReference>
<evidence type="ECO:0000256" key="4">
    <source>
        <dbReference type="ARBA" id="ARBA00012780"/>
    </source>
</evidence>
<comment type="catalytic activity">
    <reaction evidence="1">
        <text>Hydrolysis of (1-&gt;3)-beta-D-glucosidic linkages in (1-&gt;3)-beta-D-glucans.</text>
        <dbReference type="EC" id="3.2.1.39"/>
    </reaction>
</comment>
<sequence length="518" mass="55158">MPVQQRYTPVPGMGRSDSQGYFGGSMSQSGSQGVTMGNGSGYGNHDPFETPVNSLSGQYPTSPTHNGPLPASSRGPRDDSVPQYDPSLPTNSYRGGPPSPTSRMRNSPTTNTFAYENVPSDQYWKEGNVAPVAGYSTDVTPLRKNNRWWKWAIGALFAAIIVGVVVGVAITQIDKSHKSGQGSSADDSSSSSSSGNATSPNMNDPSNFQKDSRLHQSFWGFAYSPIGTQPPYCGATLANVTEDIQLLSQLTTRLRLYGANCNTTALVLQAIQDTKVNMTIWPAIYVDSNETAYEAQVQAISSALTTYGVANVEGVTVGNEYILDTAGSNSNTSAAYDAAVETILSKVTEVKGVLQGLNLGKTLPVGTSDAGSLMSTTLGAGIDYFMANVHPWFGSVPIDQAAAWTGEFFDNFDVSVADISSGTPESYIAETGWPTASMDAKDANDGAGGTAGEASVANLQIFLDTFVCAANQNGTKYFYFEAFDEEWKAAVYGGVEPYWGIFDQYRNLKDITIPVCPQ</sequence>
<dbReference type="OrthoDB" id="68336at2759"/>
<comment type="caution">
    <text evidence="17">The sequence shown here is derived from an EMBL/GenBank/DDBJ whole genome shotgun (WGS) entry which is preliminary data.</text>
</comment>
<evidence type="ECO:0000256" key="11">
    <source>
        <dbReference type="ARBA" id="ARBA00023326"/>
    </source>
</evidence>
<evidence type="ECO:0000256" key="14">
    <source>
        <dbReference type="ARBA" id="ARBA00043078"/>
    </source>
</evidence>
<keyword evidence="5" id="KW-1003">Cell membrane</keyword>
<evidence type="ECO:0000256" key="10">
    <source>
        <dbReference type="ARBA" id="ARBA00023316"/>
    </source>
</evidence>
<keyword evidence="10" id="KW-0961">Cell wall biogenesis/degradation</keyword>
<evidence type="ECO:0000256" key="5">
    <source>
        <dbReference type="ARBA" id="ARBA00022475"/>
    </source>
</evidence>
<dbReference type="Gene3D" id="3.20.20.80">
    <property type="entry name" value="Glycosidases"/>
    <property type="match status" value="2"/>
</dbReference>
<keyword evidence="7 16" id="KW-0472">Membrane</keyword>
<dbReference type="GO" id="GO:0042973">
    <property type="term" value="F:glucan endo-1,3-beta-D-glucosidase activity"/>
    <property type="evidence" value="ECO:0007669"/>
    <property type="project" value="UniProtKB-EC"/>
</dbReference>
<dbReference type="InterPro" id="IPR050732">
    <property type="entry name" value="Beta-glucan_modifiers"/>
</dbReference>
<feature type="compositionally biased region" description="Polar residues" evidence="15">
    <location>
        <begin position="101"/>
        <end position="113"/>
    </location>
</feature>
<evidence type="ECO:0000256" key="3">
    <source>
        <dbReference type="ARBA" id="ARBA00008773"/>
    </source>
</evidence>
<dbReference type="GO" id="GO:0071555">
    <property type="term" value="P:cell wall organization"/>
    <property type="evidence" value="ECO:0007669"/>
    <property type="project" value="UniProtKB-KW"/>
</dbReference>
<gene>
    <name evidence="17" type="ORF">BD324DRAFT_624742</name>
</gene>
<dbReference type="STRING" id="4999.A0A1Y1UGD4"/>
<dbReference type="GO" id="GO:0009986">
    <property type="term" value="C:cell surface"/>
    <property type="evidence" value="ECO:0007669"/>
    <property type="project" value="TreeGrafter"/>
</dbReference>
<keyword evidence="9" id="KW-0119">Carbohydrate metabolism</keyword>
<feature type="region of interest" description="Disordered" evidence="15">
    <location>
        <begin position="1"/>
        <end position="113"/>
    </location>
</feature>
<accession>A0A1Y1UGD4</accession>
<evidence type="ECO:0000256" key="9">
    <source>
        <dbReference type="ARBA" id="ARBA00023277"/>
    </source>
</evidence>
<dbReference type="FunCoup" id="A0A1Y1UGD4">
    <property type="interactions" value="28"/>
</dbReference>
<comment type="subcellular location">
    <subcellularLocation>
        <location evidence="2">Cell membrane</location>
        <topology evidence="2">Single-pass type II membrane protein</topology>
    </subcellularLocation>
</comment>
<dbReference type="GO" id="GO:0009277">
    <property type="term" value="C:fungal-type cell wall"/>
    <property type="evidence" value="ECO:0007669"/>
    <property type="project" value="TreeGrafter"/>
</dbReference>
<dbReference type="AlphaFoldDB" id="A0A1Y1UGD4"/>
<evidence type="ECO:0000256" key="13">
    <source>
        <dbReference type="ARBA" id="ARBA00042373"/>
    </source>
</evidence>
<dbReference type="RefSeq" id="XP_021871126.1">
    <property type="nucleotide sequence ID" value="XM_022015729.1"/>
</dbReference>
<keyword evidence="16" id="KW-1133">Transmembrane helix</keyword>
<evidence type="ECO:0000313" key="17">
    <source>
        <dbReference type="EMBL" id="ORX37088.1"/>
    </source>
</evidence>
<keyword evidence="8" id="KW-0325">Glycoprotein</keyword>
<organism evidence="17 18">
    <name type="scientific">Kockovaella imperatae</name>
    <dbReference type="NCBI Taxonomy" id="4999"/>
    <lineage>
        <taxon>Eukaryota</taxon>
        <taxon>Fungi</taxon>
        <taxon>Dikarya</taxon>
        <taxon>Basidiomycota</taxon>
        <taxon>Agaricomycotina</taxon>
        <taxon>Tremellomycetes</taxon>
        <taxon>Tremellales</taxon>
        <taxon>Cuniculitremaceae</taxon>
        <taxon>Kockovaella</taxon>
    </lineage>
</organism>
<dbReference type="GO" id="GO:0000272">
    <property type="term" value="P:polysaccharide catabolic process"/>
    <property type="evidence" value="ECO:0007669"/>
    <property type="project" value="UniProtKB-KW"/>
</dbReference>
<dbReference type="InterPro" id="IPR017853">
    <property type="entry name" value="GH"/>
</dbReference>
<evidence type="ECO:0000256" key="12">
    <source>
        <dbReference type="ARBA" id="ARBA00037649"/>
    </source>
</evidence>
<dbReference type="GO" id="GO:0005886">
    <property type="term" value="C:plasma membrane"/>
    <property type="evidence" value="ECO:0007669"/>
    <property type="project" value="UniProtKB-SubCell"/>
</dbReference>
<feature type="compositionally biased region" description="Low complexity" evidence="15">
    <location>
        <begin position="18"/>
        <end position="33"/>
    </location>
</feature>
<comment type="function">
    <text evidence="12">Glucanases play a role in cell expansion during growth, in cell-cell fusion during mating, and in spore release during sporulation. This enzyme may be involved in beta-glucan degradation. Active on laminarin and lichenan.</text>
</comment>
<protein>
    <recommendedName>
        <fullName evidence="4">glucan endo-1,3-beta-D-glucosidase</fullName>
        <ecNumber evidence="4">3.2.1.39</ecNumber>
    </recommendedName>
    <alternativeName>
        <fullName evidence="14">Endo-1,3-beta-glucanase btgC</fullName>
    </alternativeName>
    <alternativeName>
        <fullName evidence="13">Laminarinase btgC</fullName>
    </alternativeName>
</protein>
<dbReference type="EMBL" id="NBSH01000006">
    <property type="protein sequence ID" value="ORX37088.1"/>
    <property type="molecule type" value="Genomic_DNA"/>
</dbReference>
<dbReference type="PANTHER" id="PTHR16631">
    <property type="entry name" value="GLUCAN 1,3-BETA-GLUCOSIDASE"/>
    <property type="match status" value="1"/>
</dbReference>
<evidence type="ECO:0000256" key="16">
    <source>
        <dbReference type="SAM" id="Phobius"/>
    </source>
</evidence>
<evidence type="ECO:0000256" key="7">
    <source>
        <dbReference type="ARBA" id="ARBA00023136"/>
    </source>
</evidence>
<feature type="region of interest" description="Disordered" evidence="15">
    <location>
        <begin position="175"/>
        <end position="207"/>
    </location>
</feature>
<dbReference type="EC" id="3.2.1.39" evidence="4"/>
<dbReference type="InParanoid" id="A0A1Y1UGD4"/>
<keyword evidence="18" id="KW-1185">Reference proteome</keyword>
<comment type="similarity">
    <text evidence="3">Belongs to the glycosyl hydrolase 17 family.</text>
</comment>
<feature type="compositionally biased region" description="Polar residues" evidence="15">
    <location>
        <begin position="196"/>
        <end position="207"/>
    </location>
</feature>
<evidence type="ECO:0000256" key="1">
    <source>
        <dbReference type="ARBA" id="ARBA00000382"/>
    </source>
</evidence>
<name>A0A1Y1UGD4_9TREE</name>
<evidence type="ECO:0000256" key="6">
    <source>
        <dbReference type="ARBA" id="ARBA00022801"/>
    </source>
</evidence>
<evidence type="ECO:0000313" key="18">
    <source>
        <dbReference type="Proteomes" id="UP000193218"/>
    </source>
</evidence>